<dbReference type="AlphaFoldDB" id="L8IHB0"/>
<organism evidence="1 2">
    <name type="scientific">Bos mutus</name>
    <name type="common">wild yak</name>
    <dbReference type="NCBI Taxonomy" id="72004"/>
    <lineage>
        <taxon>Eukaryota</taxon>
        <taxon>Metazoa</taxon>
        <taxon>Chordata</taxon>
        <taxon>Craniata</taxon>
        <taxon>Vertebrata</taxon>
        <taxon>Euteleostomi</taxon>
        <taxon>Mammalia</taxon>
        <taxon>Eutheria</taxon>
        <taxon>Laurasiatheria</taxon>
        <taxon>Artiodactyla</taxon>
        <taxon>Ruminantia</taxon>
        <taxon>Pecora</taxon>
        <taxon>Bovidae</taxon>
        <taxon>Bovinae</taxon>
        <taxon>Bos</taxon>
    </lineage>
</organism>
<gene>
    <name evidence="1" type="ORF">M91_10988</name>
</gene>
<accession>L8IHB0</accession>
<evidence type="ECO:0000313" key="1">
    <source>
        <dbReference type="EMBL" id="ELR55656.1"/>
    </source>
</evidence>
<protein>
    <submittedName>
        <fullName evidence="1">Uncharacterized protein</fullName>
    </submittedName>
</protein>
<evidence type="ECO:0000313" key="2">
    <source>
        <dbReference type="Proteomes" id="UP000011080"/>
    </source>
</evidence>
<dbReference type="EMBL" id="JH881225">
    <property type="protein sequence ID" value="ELR55656.1"/>
    <property type="molecule type" value="Genomic_DNA"/>
</dbReference>
<feature type="non-terminal residue" evidence="1">
    <location>
        <position position="1"/>
    </location>
</feature>
<proteinExistence type="predicted"/>
<sequence>SNYYKRSLSFRKIWSSKLSAHSLTNMFSLYFLSLHISKWNMPKRTLK</sequence>
<reference evidence="1 2" key="1">
    <citation type="journal article" date="2012" name="Nat. Genet.">
        <title>The yak genome and adaptation to life at high altitude.</title>
        <authorList>
            <person name="Qiu Q."/>
            <person name="Zhang G."/>
            <person name="Ma T."/>
            <person name="Qian W."/>
            <person name="Wang J."/>
            <person name="Ye Z."/>
            <person name="Cao C."/>
            <person name="Hu Q."/>
            <person name="Kim J."/>
            <person name="Larkin D.M."/>
            <person name="Auvil L."/>
            <person name="Capitanu B."/>
            <person name="Ma J."/>
            <person name="Lewin H.A."/>
            <person name="Qian X."/>
            <person name="Lang Y."/>
            <person name="Zhou R."/>
            <person name="Wang L."/>
            <person name="Wang K."/>
            <person name="Xia J."/>
            <person name="Liao S."/>
            <person name="Pan S."/>
            <person name="Lu X."/>
            <person name="Hou H."/>
            <person name="Wang Y."/>
            <person name="Zang X."/>
            <person name="Yin Y."/>
            <person name="Ma H."/>
            <person name="Zhang J."/>
            <person name="Wang Z."/>
            <person name="Zhang Y."/>
            <person name="Zhang D."/>
            <person name="Yonezawa T."/>
            <person name="Hasegawa M."/>
            <person name="Zhong Y."/>
            <person name="Liu W."/>
            <person name="Zhang Y."/>
            <person name="Huang Z."/>
            <person name="Zhang S."/>
            <person name="Long R."/>
            <person name="Yang H."/>
            <person name="Wang J."/>
            <person name="Lenstra J.A."/>
            <person name="Cooper D.N."/>
            <person name="Wu Y."/>
            <person name="Wang J."/>
            <person name="Shi P."/>
            <person name="Wang J."/>
            <person name="Liu J."/>
        </authorList>
    </citation>
    <scope>NUCLEOTIDE SEQUENCE [LARGE SCALE GENOMIC DNA]</scope>
    <source>
        <strain evidence="2">yakQH1</strain>
    </source>
</reference>
<feature type="non-terminal residue" evidence="1">
    <location>
        <position position="47"/>
    </location>
</feature>
<name>L8IHB0_9CETA</name>
<dbReference type="Proteomes" id="UP000011080">
    <property type="component" value="Unassembled WGS sequence"/>
</dbReference>